<dbReference type="InterPro" id="IPR018958">
    <property type="entry name" value="Knr4/Smi1-like_dom"/>
</dbReference>
<sequence length="177" mass="19477">MRRIFGDVDLTAFWNESEYYAREYTDDPLTPEKISLVEAALGYKLPAAYIELMSNRNGGAPVKNCHRTAHRTSWASDHVAVTGFLSIGAAKRYSLCGSFGNPSIIEELGYPPIGIYFADCPSAGHDMLCLDYSSCGPEGEPRVVHVDQEWDYAVTHVAASFEAFVRGLETADGFPLD</sequence>
<dbReference type="Gene3D" id="3.40.1580.10">
    <property type="entry name" value="SMI1/KNR4-like"/>
    <property type="match status" value="1"/>
</dbReference>
<comment type="caution">
    <text evidence="2">The sequence shown here is derived from an EMBL/GenBank/DDBJ whole genome shotgun (WGS) entry which is preliminary data.</text>
</comment>
<dbReference type="InterPro" id="IPR037883">
    <property type="entry name" value="Knr4/Smi1-like_sf"/>
</dbReference>
<keyword evidence="3" id="KW-1185">Reference proteome</keyword>
<reference evidence="3" key="1">
    <citation type="submission" date="2017-05" db="EMBL/GenBank/DDBJ databases">
        <authorList>
            <person name="Sharma S."/>
            <person name="Sidhu C."/>
            <person name="Pinnaka A.K."/>
        </authorList>
    </citation>
    <scope>NUCLEOTIDE SEQUENCE [LARGE SCALE GENOMIC DNA]</scope>
    <source>
        <strain evidence="3">AK93</strain>
    </source>
</reference>
<evidence type="ECO:0000259" key="1">
    <source>
        <dbReference type="SMART" id="SM00860"/>
    </source>
</evidence>
<evidence type="ECO:0000313" key="2">
    <source>
        <dbReference type="EMBL" id="RFA34425.1"/>
    </source>
</evidence>
<feature type="domain" description="Knr4/Smi1-like" evidence="1">
    <location>
        <begin position="28"/>
        <end position="167"/>
    </location>
</feature>
<dbReference type="EMBL" id="NFZW01000016">
    <property type="protein sequence ID" value="RFA34425.1"/>
    <property type="molecule type" value="Genomic_DNA"/>
</dbReference>
<accession>A0A3E0WR18</accession>
<organism evidence="2 3">
    <name type="scientific">Alkalilimnicola ehrlichii</name>
    <dbReference type="NCBI Taxonomy" id="351052"/>
    <lineage>
        <taxon>Bacteria</taxon>
        <taxon>Pseudomonadati</taxon>
        <taxon>Pseudomonadota</taxon>
        <taxon>Gammaproteobacteria</taxon>
        <taxon>Chromatiales</taxon>
        <taxon>Ectothiorhodospiraceae</taxon>
        <taxon>Alkalilimnicola</taxon>
    </lineage>
</organism>
<name>A0A3E0WR18_9GAMM</name>
<dbReference type="AlphaFoldDB" id="A0A3E0WR18"/>
<protein>
    <submittedName>
        <fullName evidence="2">SMI1/KNR4 family protein</fullName>
    </submittedName>
</protein>
<dbReference type="Proteomes" id="UP000256763">
    <property type="component" value="Unassembled WGS sequence"/>
</dbReference>
<dbReference type="SUPFAM" id="SSF160631">
    <property type="entry name" value="SMI1/KNR4-like"/>
    <property type="match status" value="1"/>
</dbReference>
<proteinExistence type="predicted"/>
<evidence type="ECO:0000313" key="3">
    <source>
        <dbReference type="Proteomes" id="UP000256763"/>
    </source>
</evidence>
<dbReference type="OrthoDB" id="4827574at2"/>
<gene>
    <name evidence="2" type="ORF">CAL65_15440</name>
</gene>
<dbReference type="RefSeq" id="WP_116303023.1">
    <property type="nucleotide sequence ID" value="NZ_NFZV01000016.1"/>
</dbReference>
<dbReference type="Pfam" id="PF09346">
    <property type="entry name" value="SMI1_KNR4"/>
    <property type="match status" value="1"/>
</dbReference>
<dbReference type="SMART" id="SM00860">
    <property type="entry name" value="SMI1_KNR4"/>
    <property type="match status" value="1"/>
</dbReference>